<dbReference type="HOGENOM" id="CLU_927354_0_0_1"/>
<reference evidence="3" key="1">
    <citation type="submission" date="2003-08" db="EMBL/GenBank/DDBJ databases">
        <authorList>
            <person name="Birren B."/>
            <person name="Nusbaum C."/>
            <person name="Abebe A."/>
            <person name="Abouelleil A."/>
            <person name="Adekoya E."/>
            <person name="Ait-zahra M."/>
            <person name="Allen N."/>
            <person name="Allen T."/>
            <person name="An P."/>
            <person name="Anderson M."/>
            <person name="Anderson S."/>
            <person name="Arachchi H."/>
            <person name="Armbruster J."/>
            <person name="Bachantsang P."/>
            <person name="Baldwin J."/>
            <person name="Barry A."/>
            <person name="Bayul T."/>
            <person name="Blitshsteyn B."/>
            <person name="Bloom T."/>
            <person name="Blye J."/>
            <person name="Boguslavskiy L."/>
            <person name="Borowsky M."/>
            <person name="Boukhgalter B."/>
            <person name="Brunache A."/>
            <person name="Butler J."/>
            <person name="Calixte N."/>
            <person name="Calvo S."/>
            <person name="Camarata J."/>
            <person name="Campo K."/>
            <person name="Chang J."/>
            <person name="Cheshatsang Y."/>
            <person name="Citroen M."/>
            <person name="Collymore A."/>
            <person name="Considine T."/>
            <person name="Cook A."/>
            <person name="Cooke P."/>
            <person name="Corum B."/>
            <person name="Cuomo C."/>
            <person name="David R."/>
            <person name="Dawoe T."/>
            <person name="Degray S."/>
            <person name="Dodge S."/>
            <person name="Dooley K."/>
            <person name="Dorje P."/>
            <person name="Dorjee K."/>
            <person name="Dorris L."/>
            <person name="Duffey N."/>
            <person name="Dupes A."/>
            <person name="Elkins T."/>
            <person name="Engels R."/>
            <person name="Erickson J."/>
            <person name="Farina A."/>
            <person name="Faro S."/>
            <person name="Ferreira P."/>
            <person name="Fischer H."/>
            <person name="Fitzgerald M."/>
            <person name="Foley K."/>
            <person name="Gage D."/>
            <person name="Galagan J."/>
            <person name="Gearin G."/>
            <person name="Gnerre S."/>
            <person name="Gnirke A."/>
            <person name="Goyette A."/>
            <person name="Graham J."/>
            <person name="Grandbois E."/>
            <person name="Gyaltsen K."/>
            <person name="Hafez N."/>
            <person name="Hagopian D."/>
            <person name="Hagos B."/>
            <person name="Hall J."/>
            <person name="Hatcher B."/>
            <person name="Heller A."/>
            <person name="Higgins H."/>
            <person name="Honan T."/>
            <person name="Horn A."/>
            <person name="Houde N."/>
            <person name="Hughes L."/>
            <person name="Hulme W."/>
            <person name="Husby E."/>
            <person name="Iliev I."/>
            <person name="Jaffe D."/>
            <person name="Jones C."/>
            <person name="Kamal M."/>
            <person name="Kamat A."/>
            <person name="Kamvysselis M."/>
            <person name="Karlsson E."/>
            <person name="Kells C."/>
            <person name="Kieu A."/>
            <person name="Kisner P."/>
            <person name="Kodira C."/>
            <person name="Kulbokas E."/>
            <person name="Labutti K."/>
            <person name="Lama D."/>
            <person name="Landers T."/>
            <person name="Leger J."/>
            <person name="Levine S."/>
            <person name="Lewis D."/>
            <person name="Lewis T."/>
            <person name="Lindblad-toh K."/>
            <person name="Liu X."/>
            <person name="Lokyitsang T."/>
            <person name="Lokyitsang Y."/>
            <person name="Lucien O."/>
            <person name="Lui A."/>
            <person name="Ma L.J."/>
            <person name="Mabbitt R."/>
            <person name="Macdonald J."/>
            <person name="Maclean C."/>
            <person name="Major J."/>
            <person name="Manning J."/>
            <person name="Marabella R."/>
            <person name="Maru K."/>
            <person name="Matthews C."/>
            <person name="Mauceli E."/>
            <person name="Mccarthy M."/>
            <person name="Mcdonough S."/>
            <person name="Mcghee T."/>
            <person name="Meldrim J."/>
            <person name="Meneus L."/>
            <person name="Mesirov J."/>
            <person name="Mihalev A."/>
            <person name="Mihova T."/>
            <person name="Mikkelsen T."/>
            <person name="Mlenga V."/>
            <person name="Moru K."/>
            <person name="Mozes J."/>
            <person name="Mulrain L."/>
            <person name="Munson G."/>
            <person name="Naylor J."/>
            <person name="Newes C."/>
            <person name="Nguyen C."/>
            <person name="Nguyen N."/>
            <person name="Nguyen T."/>
            <person name="Nicol R."/>
            <person name="Nielsen C."/>
            <person name="Nizzari M."/>
            <person name="Norbu C."/>
            <person name="Norbu N."/>
            <person name="O'donnell P."/>
            <person name="Okoawo O."/>
            <person name="O'leary S."/>
            <person name="Omotosho B."/>
            <person name="O'neill K."/>
            <person name="Osman S."/>
            <person name="Parker S."/>
            <person name="Perrin D."/>
            <person name="Phunkhang P."/>
            <person name="Piqani B."/>
            <person name="Purcell S."/>
            <person name="Rachupka T."/>
            <person name="Ramasamy U."/>
            <person name="Rameau R."/>
            <person name="Ray V."/>
            <person name="Raymond C."/>
            <person name="Retta R."/>
            <person name="Richardson S."/>
            <person name="Rise C."/>
            <person name="Rodriguez J."/>
            <person name="Rogers J."/>
            <person name="Rogov P."/>
            <person name="Rutman M."/>
            <person name="Schupbach R."/>
            <person name="Seaman C."/>
            <person name="Settipalli S."/>
            <person name="Sharpe T."/>
            <person name="Sheridan J."/>
            <person name="Sherpa N."/>
            <person name="Shi J."/>
            <person name="Smirnov S."/>
            <person name="Smith C."/>
            <person name="Sougnez C."/>
            <person name="Spencer B."/>
            <person name="Stalker J."/>
            <person name="Stange-thomann N."/>
            <person name="Stavropoulos S."/>
            <person name="Stetson K."/>
            <person name="Stone C."/>
            <person name="Stone S."/>
            <person name="Stubbs M."/>
            <person name="Talamas J."/>
            <person name="Tchuinga P."/>
            <person name="Tenzing P."/>
            <person name="Tesfaye S."/>
            <person name="Theodore J."/>
            <person name="Thoulutsang Y."/>
            <person name="Topham K."/>
            <person name="Towey S."/>
            <person name="Tsamla T."/>
            <person name="Tsomo N."/>
            <person name="Vallee D."/>
            <person name="Vassiliev H."/>
            <person name="Venkataraman V."/>
            <person name="Vinson J."/>
            <person name="Vo A."/>
            <person name="Wade C."/>
            <person name="Wang S."/>
            <person name="Wangchuk T."/>
            <person name="Wangdi T."/>
            <person name="Whittaker C."/>
            <person name="Wilkinson J."/>
            <person name="Wu Y."/>
            <person name="Wyman D."/>
            <person name="Yadav S."/>
            <person name="Yang S."/>
            <person name="Yang X."/>
            <person name="Yeager S."/>
            <person name="Yee E."/>
            <person name="Young G."/>
            <person name="Zainoun J."/>
            <person name="Zembeck L."/>
            <person name="Zimmer A."/>
            <person name="Zody M."/>
            <person name="Lander E."/>
        </authorList>
    </citation>
    <scope>NUCLEOTIDE SEQUENCE [LARGE SCALE GENOMIC DNA]</scope>
</reference>
<name>H2ZLB2_CIOSA</name>
<reference evidence="2" key="3">
    <citation type="submission" date="2025-09" db="UniProtKB">
        <authorList>
            <consortium name="Ensembl"/>
        </authorList>
    </citation>
    <scope>IDENTIFICATION</scope>
</reference>
<dbReference type="GO" id="GO:0005737">
    <property type="term" value="C:cytoplasm"/>
    <property type="evidence" value="ECO:0007669"/>
    <property type="project" value="TreeGrafter"/>
</dbReference>
<evidence type="ECO:0000313" key="3">
    <source>
        <dbReference type="Proteomes" id="UP000007875"/>
    </source>
</evidence>
<dbReference type="PANTHER" id="PTHR15109:SF3">
    <property type="entry name" value="PROTEIN FAM193B"/>
    <property type="match status" value="1"/>
</dbReference>
<dbReference type="PANTHER" id="PTHR15109">
    <property type="entry name" value="AGAP004327-PA"/>
    <property type="match status" value="1"/>
</dbReference>
<dbReference type="STRING" id="51511.ENSCSAVP00000018378"/>
<protein>
    <submittedName>
        <fullName evidence="2">Uncharacterized protein</fullName>
    </submittedName>
</protein>
<feature type="region of interest" description="Disordered" evidence="1">
    <location>
        <begin position="1"/>
        <end position="45"/>
    </location>
</feature>
<dbReference type="AlphaFoldDB" id="H2ZLB2"/>
<sequence length="300" mass="34232">MSNNSGQNKKRRKRTGGKQSDESNSNDDNSMKLLPENDTKDSDNLLNGHVLNEQEKEMIKSCQGVQGSYLVGDRCHQLHKSRMEPAIPTSIDVSVTTNSSSSKSNLAQTCNCKSCLERRYLEAEQMLDNQLRHAWTQVRHLVRCAYHDPLVLTSVNVDEFKAYVELLVAEDPHLLFQRIESQAREYVNDIKTRLLKQLTNGYNTPQLACSFVNTMFNEFAGLLATARTVASFISHLEECHLSKFNNVSWEQHNMFLYQNMVHSEKVIQRSLTEVMNQLKQGSTAQVNSRLENLCMTTLLK</sequence>
<dbReference type="InterPro" id="IPR029717">
    <property type="entry name" value="FAM193"/>
</dbReference>
<evidence type="ECO:0000256" key="1">
    <source>
        <dbReference type="SAM" id="MobiDB-lite"/>
    </source>
</evidence>
<dbReference type="Ensembl" id="ENSCSAVT00000018578.1">
    <property type="protein sequence ID" value="ENSCSAVP00000018378.1"/>
    <property type="gene ID" value="ENSCSAVG00000010791.1"/>
</dbReference>
<accession>H2ZLB2</accession>
<dbReference type="GO" id="GO:0005634">
    <property type="term" value="C:nucleus"/>
    <property type="evidence" value="ECO:0007669"/>
    <property type="project" value="TreeGrafter"/>
</dbReference>
<keyword evidence="3" id="KW-1185">Reference proteome</keyword>
<organism evidence="2 3">
    <name type="scientific">Ciona savignyi</name>
    <name type="common">Pacific transparent sea squirt</name>
    <dbReference type="NCBI Taxonomy" id="51511"/>
    <lineage>
        <taxon>Eukaryota</taxon>
        <taxon>Metazoa</taxon>
        <taxon>Chordata</taxon>
        <taxon>Tunicata</taxon>
        <taxon>Ascidiacea</taxon>
        <taxon>Phlebobranchia</taxon>
        <taxon>Cionidae</taxon>
        <taxon>Ciona</taxon>
    </lineage>
</organism>
<evidence type="ECO:0000313" key="2">
    <source>
        <dbReference type="Ensembl" id="ENSCSAVP00000018378.1"/>
    </source>
</evidence>
<dbReference type="Proteomes" id="UP000007875">
    <property type="component" value="Unassembled WGS sequence"/>
</dbReference>
<dbReference type="GeneTree" id="ENSGT00390000000973"/>
<proteinExistence type="predicted"/>
<dbReference type="eggNOG" id="ENOG502QVAZ">
    <property type="taxonomic scope" value="Eukaryota"/>
</dbReference>
<dbReference type="InParanoid" id="H2ZLB2"/>
<reference evidence="2" key="2">
    <citation type="submission" date="2025-08" db="UniProtKB">
        <authorList>
            <consortium name="Ensembl"/>
        </authorList>
    </citation>
    <scope>IDENTIFICATION</scope>
</reference>